<dbReference type="PROSITE" id="PS50297">
    <property type="entry name" value="ANK_REP_REGION"/>
    <property type="match status" value="1"/>
</dbReference>
<dbReference type="PROSITE" id="PS50181">
    <property type="entry name" value="FBOX"/>
    <property type="match status" value="1"/>
</dbReference>
<dbReference type="GO" id="GO:0000976">
    <property type="term" value="F:transcription cis-regulatory region binding"/>
    <property type="evidence" value="ECO:0007669"/>
    <property type="project" value="TreeGrafter"/>
</dbReference>
<evidence type="ECO:0000313" key="6">
    <source>
        <dbReference type="EMBL" id="KAJ4009713.1"/>
    </source>
</evidence>
<keyword evidence="1" id="KW-0677">Repeat</keyword>
<dbReference type="GO" id="GO:0005634">
    <property type="term" value="C:nucleus"/>
    <property type="evidence" value="ECO:0007669"/>
    <property type="project" value="TreeGrafter"/>
</dbReference>
<evidence type="ECO:0000259" key="5">
    <source>
        <dbReference type="PROSITE" id="PS50181"/>
    </source>
</evidence>
<name>A0A9W8PMA7_9HYPO</name>
<dbReference type="AlphaFoldDB" id="A0A9W8PMA7"/>
<dbReference type="SMART" id="SM00248">
    <property type="entry name" value="ANK"/>
    <property type="match status" value="5"/>
</dbReference>
<dbReference type="GO" id="GO:0045944">
    <property type="term" value="P:positive regulation of transcription by RNA polymerase II"/>
    <property type="evidence" value="ECO:0007669"/>
    <property type="project" value="TreeGrafter"/>
</dbReference>
<feature type="repeat" description="ANK" evidence="3">
    <location>
        <begin position="175"/>
        <end position="204"/>
    </location>
</feature>
<proteinExistence type="predicted"/>
<dbReference type="InterPro" id="IPR050663">
    <property type="entry name" value="Ankyrin-SOCS_Box"/>
</dbReference>
<comment type="caution">
    <text evidence="6">The sequence shown here is derived from an EMBL/GenBank/DDBJ whole genome shotgun (WGS) entry which is preliminary data.</text>
</comment>
<evidence type="ECO:0000256" key="3">
    <source>
        <dbReference type="PROSITE-ProRule" id="PRU00023"/>
    </source>
</evidence>
<dbReference type="Gene3D" id="1.25.40.20">
    <property type="entry name" value="Ankyrin repeat-containing domain"/>
    <property type="match status" value="2"/>
</dbReference>
<accession>A0A9W8PMA7</accession>
<feature type="domain" description="F-box" evidence="5">
    <location>
        <begin position="1"/>
        <end position="45"/>
    </location>
</feature>
<evidence type="ECO:0000256" key="1">
    <source>
        <dbReference type="ARBA" id="ARBA00022737"/>
    </source>
</evidence>
<sequence length="596" mass="68065">MAFAELPNEILFQIGEISDMGQLARLSQINRHFYELYNVRLYQRNALQGDPKSLVHWAARKGALTTIKLACRYGADLHSTGAPNEDLIWNHAKGEQWRYDERSKRTAQTYAAPLHLAVINRHEHIVKWLLENGARVDVPSVRLCGCSLPNRAPQYSTVPPYLDYTRRYHIPPWYPLHYAISHGANESIVSLLVKHGARYAMKGFHGIIPAVLELAKPAIDTLLIQGDFDPSWEGDDGATAFHLLDEGEAFHHHLQLEQRCDKVLVTIKGLAAQGVPINAQAKGQTILNIMLSKGNLLCAIELLKAGADASDKLHARRNAPGVIDRIFENMYRCRIDDKKWVSNVQLAKVLMDDQRKALKLAIERGADVNRMARVEGQLPTRPLYRVLLFSRDVKCVEMMLDAGAMVDDSGELLRTFFDSQKGYLCYRYNDDRPMDETDLEPFKRALKLLLKRGARIDAPSQLQNSALIEVCDRATNVVYDSQYRLVNREAYRYQLQRLEGYYDRATYVKRDLFFELEFLVKYATIQNVSAEYVKVLMRRNQDEGKVQDLLKQLHAKLLSGIGQDDYDDDDEFDDIDEEENEPDPRSCSVCNPVRPS</sequence>
<dbReference type="Pfam" id="PF00023">
    <property type="entry name" value="Ank"/>
    <property type="match status" value="2"/>
</dbReference>
<dbReference type="PROSITE" id="PS50088">
    <property type="entry name" value="ANK_REPEAT"/>
    <property type="match status" value="2"/>
</dbReference>
<keyword evidence="7" id="KW-1185">Reference proteome</keyword>
<protein>
    <recommendedName>
        <fullName evidence="5">F-box domain-containing protein</fullName>
    </recommendedName>
</protein>
<keyword evidence="2 3" id="KW-0040">ANK repeat</keyword>
<organism evidence="6 7">
    <name type="scientific">Fusarium irregulare</name>
    <dbReference type="NCBI Taxonomy" id="2494466"/>
    <lineage>
        <taxon>Eukaryota</taxon>
        <taxon>Fungi</taxon>
        <taxon>Dikarya</taxon>
        <taxon>Ascomycota</taxon>
        <taxon>Pezizomycotina</taxon>
        <taxon>Sordariomycetes</taxon>
        <taxon>Hypocreomycetidae</taxon>
        <taxon>Hypocreales</taxon>
        <taxon>Nectriaceae</taxon>
        <taxon>Fusarium</taxon>
        <taxon>Fusarium incarnatum-equiseti species complex</taxon>
    </lineage>
</organism>
<dbReference type="InterPro" id="IPR001810">
    <property type="entry name" value="F-box_dom"/>
</dbReference>
<evidence type="ECO:0000313" key="7">
    <source>
        <dbReference type="Proteomes" id="UP001152130"/>
    </source>
</evidence>
<dbReference type="PANTHER" id="PTHR24193:SF121">
    <property type="entry name" value="ADA2A-CONTAINING COMPLEX COMPONENT 3, ISOFORM D"/>
    <property type="match status" value="1"/>
</dbReference>
<feature type="region of interest" description="Disordered" evidence="4">
    <location>
        <begin position="561"/>
        <end position="596"/>
    </location>
</feature>
<dbReference type="SUPFAM" id="SSF48403">
    <property type="entry name" value="Ankyrin repeat"/>
    <property type="match status" value="1"/>
</dbReference>
<evidence type="ECO:0000256" key="4">
    <source>
        <dbReference type="SAM" id="MobiDB-lite"/>
    </source>
</evidence>
<dbReference type="OrthoDB" id="10261951at2759"/>
<dbReference type="InterPro" id="IPR036770">
    <property type="entry name" value="Ankyrin_rpt-contain_sf"/>
</dbReference>
<dbReference type="EMBL" id="JAPDHF010000013">
    <property type="protein sequence ID" value="KAJ4009713.1"/>
    <property type="molecule type" value="Genomic_DNA"/>
</dbReference>
<feature type="compositionally biased region" description="Acidic residues" evidence="4">
    <location>
        <begin position="564"/>
        <end position="581"/>
    </location>
</feature>
<dbReference type="PANTHER" id="PTHR24193">
    <property type="entry name" value="ANKYRIN REPEAT PROTEIN"/>
    <property type="match status" value="1"/>
</dbReference>
<feature type="repeat" description="ANK" evidence="3">
    <location>
        <begin position="109"/>
        <end position="141"/>
    </location>
</feature>
<evidence type="ECO:0000256" key="2">
    <source>
        <dbReference type="ARBA" id="ARBA00023043"/>
    </source>
</evidence>
<gene>
    <name evidence="6" type="ORF">NW766_008834</name>
</gene>
<dbReference type="InterPro" id="IPR002110">
    <property type="entry name" value="Ankyrin_rpt"/>
</dbReference>
<reference evidence="6" key="1">
    <citation type="submission" date="2022-10" db="EMBL/GenBank/DDBJ databases">
        <title>Fusarium specimens isolated from Avocado Roots.</title>
        <authorList>
            <person name="Stajich J."/>
            <person name="Roper C."/>
            <person name="Heimlech-Rivalta G."/>
        </authorList>
    </citation>
    <scope>NUCLEOTIDE SEQUENCE</scope>
    <source>
        <strain evidence="6">CF00143</strain>
    </source>
</reference>
<dbReference type="Proteomes" id="UP001152130">
    <property type="component" value="Unassembled WGS sequence"/>
</dbReference>